<evidence type="ECO:0000313" key="2">
    <source>
        <dbReference type="Proteomes" id="UP000824782"/>
    </source>
</evidence>
<accession>A0AAV7DST9</accession>
<dbReference type="AlphaFoldDB" id="A0AAV7DST9"/>
<name>A0AAV7DST9_ENGPU</name>
<dbReference type="Proteomes" id="UP000824782">
    <property type="component" value="Unassembled WGS sequence"/>
</dbReference>
<keyword evidence="2" id="KW-1185">Reference proteome</keyword>
<proteinExistence type="predicted"/>
<reference evidence="1" key="1">
    <citation type="thesis" date="2020" institute="ProQuest LLC" country="789 East Eisenhower Parkway, Ann Arbor, MI, USA">
        <title>Comparative Genomics and Chromosome Evolution.</title>
        <authorList>
            <person name="Mudd A.B."/>
        </authorList>
    </citation>
    <scope>NUCLEOTIDE SEQUENCE</scope>
    <source>
        <strain evidence="1">237g6f4</strain>
        <tissue evidence="1">Blood</tissue>
    </source>
</reference>
<gene>
    <name evidence="1" type="ORF">GDO81_002988</name>
</gene>
<evidence type="ECO:0000313" key="1">
    <source>
        <dbReference type="EMBL" id="KAG8599282.1"/>
    </source>
</evidence>
<dbReference type="EMBL" id="WNYA01000001">
    <property type="protein sequence ID" value="KAG8599282.1"/>
    <property type="molecule type" value="Genomic_DNA"/>
</dbReference>
<comment type="caution">
    <text evidence="1">The sequence shown here is derived from an EMBL/GenBank/DDBJ whole genome shotgun (WGS) entry which is preliminary data.</text>
</comment>
<organism evidence="1 2">
    <name type="scientific">Engystomops pustulosus</name>
    <name type="common">Tungara frog</name>
    <name type="synonym">Physalaemus pustulosus</name>
    <dbReference type="NCBI Taxonomy" id="76066"/>
    <lineage>
        <taxon>Eukaryota</taxon>
        <taxon>Metazoa</taxon>
        <taxon>Chordata</taxon>
        <taxon>Craniata</taxon>
        <taxon>Vertebrata</taxon>
        <taxon>Euteleostomi</taxon>
        <taxon>Amphibia</taxon>
        <taxon>Batrachia</taxon>
        <taxon>Anura</taxon>
        <taxon>Neobatrachia</taxon>
        <taxon>Hyloidea</taxon>
        <taxon>Leptodactylidae</taxon>
        <taxon>Leiuperinae</taxon>
        <taxon>Engystomops</taxon>
    </lineage>
</organism>
<protein>
    <submittedName>
        <fullName evidence="1">Uncharacterized protein</fullName>
    </submittedName>
</protein>
<sequence length="125" mass="13745">MSAPDYIPPAASLSPRMDWKGQREKARPAPETQCLYILFNYIQIYCSMSAAPRPGKGHPAGGMTRPPLIHVCMEPAPQCGPNIRAPGLSCCDNLIGELWSTGIFSTNEVPEGRDTSGYIIHYRPR</sequence>